<dbReference type="InterPro" id="IPR036322">
    <property type="entry name" value="WD40_repeat_dom_sf"/>
</dbReference>
<organism evidence="6 7">
    <name type="scientific">Rhizoclosmatium globosum</name>
    <dbReference type="NCBI Taxonomy" id="329046"/>
    <lineage>
        <taxon>Eukaryota</taxon>
        <taxon>Fungi</taxon>
        <taxon>Fungi incertae sedis</taxon>
        <taxon>Chytridiomycota</taxon>
        <taxon>Chytridiomycota incertae sedis</taxon>
        <taxon>Chytridiomycetes</taxon>
        <taxon>Chytridiales</taxon>
        <taxon>Chytriomycetaceae</taxon>
        <taxon>Rhizoclosmatium</taxon>
    </lineage>
</organism>
<evidence type="ECO:0000256" key="3">
    <source>
        <dbReference type="PROSITE-ProRule" id="PRU00221"/>
    </source>
</evidence>
<evidence type="ECO:0000313" key="6">
    <source>
        <dbReference type="EMBL" id="ORY45465.1"/>
    </source>
</evidence>
<dbReference type="SUPFAM" id="SSF50978">
    <property type="entry name" value="WD40 repeat-like"/>
    <property type="match status" value="1"/>
</dbReference>
<dbReference type="PROSITE" id="PS50082">
    <property type="entry name" value="WD_REPEATS_2"/>
    <property type="match status" value="1"/>
</dbReference>
<feature type="domain" description="F-box" evidence="5">
    <location>
        <begin position="21"/>
        <end position="61"/>
    </location>
</feature>
<dbReference type="PROSITE" id="PS50181">
    <property type="entry name" value="FBOX"/>
    <property type="match status" value="1"/>
</dbReference>
<dbReference type="SMART" id="SM00256">
    <property type="entry name" value="FBOX"/>
    <property type="match status" value="1"/>
</dbReference>
<keyword evidence="7" id="KW-1185">Reference proteome</keyword>
<evidence type="ECO:0000259" key="5">
    <source>
        <dbReference type="PROSITE" id="PS50181"/>
    </source>
</evidence>
<dbReference type="PANTHER" id="PTHR19857:SF8">
    <property type="entry name" value="ANGIO-ASSOCIATED MIGRATORY CELL PROTEIN"/>
    <property type="match status" value="1"/>
</dbReference>
<evidence type="ECO:0000256" key="1">
    <source>
        <dbReference type="ARBA" id="ARBA00022574"/>
    </source>
</evidence>
<dbReference type="InterPro" id="IPR051179">
    <property type="entry name" value="WD_repeat_multifunction"/>
</dbReference>
<dbReference type="PROSITE" id="PS00678">
    <property type="entry name" value="WD_REPEATS_1"/>
    <property type="match status" value="1"/>
</dbReference>
<dbReference type="Pfam" id="PF00400">
    <property type="entry name" value="WD40"/>
    <property type="match status" value="1"/>
</dbReference>
<protein>
    <submittedName>
        <fullName evidence="6">WD40 repeat-like protein</fullName>
    </submittedName>
</protein>
<accession>A0A1Y2CGL5</accession>
<dbReference type="PANTHER" id="PTHR19857">
    <property type="entry name" value="MITOCHONDRIAL DIVISION PROTEIN 1-RELATED"/>
    <property type="match status" value="1"/>
</dbReference>
<dbReference type="AlphaFoldDB" id="A0A1Y2CGL5"/>
<dbReference type="SUPFAM" id="SSF81383">
    <property type="entry name" value="F-box domain"/>
    <property type="match status" value="1"/>
</dbReference>
<dbReference type="SMART" id="SM00320">
    <property type="entry name" value="WD40"/>
    <property type="match status" value="5"/>
</dbReference>
<dbReference type="OrthoDB" id="2095648at2759"/>
<sequence length="1002" mass="107437">MNLNKASPPLNAKPCPINEVYPDELLLLSLAHLDPLELRLCASVCRRWNAVINDDSCWRLALTGFMRGSLPVRRIAKKSWRSEFLRRFRLLKEWKAGGKRVVQFDPRIGRIEQILVDFDEDRLYAGSLEKGMVIICNPTTGKVERDAVYFNTDLETREISTLLIEKSRIIAGHLSGRITMVTQFISKPSMNHSINHFVGFHEGPVTALAVLPNTPGLIISGGSDGRIRIWDVSTFQCLRVSESSRPITFISFDAKNHIVASSNNGLVSVWDVDMLALSKDSTLAHQLMELETTRAFVHKSQNVAIPIHSLIHDLSSATLVTAVNAPLPEGIAIWSLSNPETPIVEFKPSPTSSSTTIASVTKIAWDRPTVPPSGPVSILVSGHSDSSCLIWHVPESVISPTTGSSTRLNQPLTTVTIQPVRKIQVAVSSPLSTLTLDPFKLIVSTTDGLIKSYDIATGLSIKAVSVRRSGEVGGPLSRVVTCVWGGEWNLIVATAGGHVRNWDFAPVEGGYGTGGYGKMKGRKKLLKKSGGGVAPTTPTGLNSGGRGSVGKAFGGKAHLVLDVKTEVMATSMELKREKEEEARRVKLLQKMNGAVATPPGFGVVGMGRAIVGAPPAGTLPSNLVKAGTTASPSVGSGSGAMTEQEMVDYAIMLSMEEQNDPFLLGDAYGSSPAKAIGSIDLRRTTPVLDEGSMFSPVPSSYTPKPHAISTKPPVAPATPVATGTSSQPRSPANPWSTGKSFASVAAAASATASNASLASPSIVSSRSSLVAFSESRTSPDPRTSPTNPFYARNSLTPQSRFHPMAWYDDDEWEDEADFYRLPGKKDADDSNMYTPSKRRSSLSLSLAGILPPPVEDNETVIGSREPGEWEQEESTPREGGRLSDSGSMDIKRPTSAPQHPNITRQSPSLPGSWSNKISVSGGRSLESGANNASQYGSIHMRRSPRLGPMGQHISPRMAPAYSPSLAPTTQFSGVGVQVAPRATADDEDEELMFVLALSMSDQ</sequence>
<feature type="compositionally biased region" description="Polar residues" evidence="4">
    <location>
        <begin position="723"/>
        <end position="738"/>
    </location>
</feature>
<name>A0A1Y2CGL5_9FUNG</name>
<dbReference type="InterPro" id="IPR015943">
    <property type="entry name" value="WD40/YVTN_repeat-like_dom_sf"/>
</dbReference>
<proteinExistence type="predicted"/>
<dbReference type="Gene3D" id="2.130.10.10">
    <property type="entry name" value="YVTN repeat-like/Quinoprotein amine dehydrogenase"/>
    <property type="match status" value="2"/>
</dbReference>
<evidence type="ECO:0000256" key="4">
    <source>
        <dbReference type="SAM" id="MobiDB-lite"/>
    </source>
</evidence>
<dbReference type="InterPro" id="IPR001810">
    <property type="entry name" value="F-box_dom"/>
</dbReference>
<feature type="region of interest" description="Disordered" evidence="4">
    <location>
        <begin position="772"/>
        <end position="795"/>
    </location>
</feature>
<feature type="repeat" description="WD" evidence="3">
    <location>
        <begin position="198"/>
        <end position="240"/>
    </location>
</feature>
<dbReference type="InterPro" id="IPR019775">
    <property type="entry name" value="WD40_repeat_CS"/>
</dbReference>
<feature type="region of interest" description="Disordered" evidence="4">
    <location>
        <begin position="821"/>
        <end position="931"/>
    </location>
</feature>
<gene>
    <name evidence="6" type="ORF">BCR33DRAFT_849755</name>
</gene>
<evidence type="ECO:0000256" key="2">
    <source>
        <dbReference type="ARBA" id="ARBA00022737"/>
    </source>
</evidence>
<evidence type="ECO:0000313" key="7">
    <source>
        <dbReference type="Proteomes" id="UP000193642"/>
    </source>
</evidence>
<keyword evidence="2" id="KW-0677">Repeat</keyword>
<feature type="region of interest" description="Disordered" evidence="4">
    <location>
        <begin position="690"/>
        <end position="738"/>
    </location>
</feature>
<dbReference type="InterPro" id="IPR001680">
    <property type="entry name" value="WD40_rpt"/>
</dbReference>
<dbReference type="Proteomes" id="UP000193642">
    <property type="component" value="Unassembled WGS sequence"/>
</dbReference>
<dbReference type="InterPro" id="IPR036047">
    <property type="entry name" value="F-box-like_dom_sf"/>
</dbReference>
<feature type="region of interest" description="Disordered" evidence="4">
    <location>
        <begin position="528"/>
        <end position="547"/>
    </location>
</feature>
<dbReference type="EMBL" id="MCGO01000019">
    <property type="protein sequence ID" value="ORY45465.1"/>
    <property type="molecule type" value="Genomic_DNA"/>
</dbReference>
<comment type="caution">
    <text evidence="6">The sequence shown here is derived from an EMBL/GenBank/DDBJ whole genome shotgun (WGS) entry which is preliminary data.</text>
</comment>
<dbReference type="Gene3D" id="1.20.1280.50">
    <property type="match status" value="1"/>
</dbReference>
<feature type="compositionally biased region" description="Polar residues" evidence="4">
    <location>
        <begin position="776"/>
        <end position="795"/>
    </location>
</feature>
<feature type="compositionally biased region" description="Polar residues" evidence="4">
    <location>
        <begin position="895"/>
        <end position="918"/>
    </location>
</feature>
<keyword evidence="1 3" id="KW-0853">WD repeat</keyword>
<reference evidence="6 7" key="1">
    <citation type="submission" date="2016-07" db="EMBL/GenBank/DDBJ databases">
        <title>Pervasive Adenine N6-methylation of Active Genes in Fungi.</title>
        <authorList>
            <consortium name="DOE Joint Genome Institute"/>
            <person name="Mondo S.J."/>
            <person name="Dannebaum R.O."/>
            <person name="Kuo R.C."/>
            <person name="Labutti K."/>
            <person name="Haridas S."/>
            <person name="Kuo A."/>
            <person name="Salamov A."/>
            <person name="Ahrendt S.R."/>
            <person name="Lipzen A."/>
            <person name="Sullivan W."/>
            <person name="Andreopoulos W.B."/>
            <person name="Clum A."/>
            <person name="Lindquist E."/>
            <person name="Daum C."/>
            <person name="Ramamoorthy G.K."/>
            <person name="Gryganskyi A."/>
            <person name="Culley D."/>
            <person name="Magnuson J.K."/>
            <person name="James T.Y."/>
            <person name="O'Malley M.A."/>
            <person name="Stajich J.E."/>
            <person name="Spatafora J.W."/>
            <person name="Visel A."/>
            <person name="Grigoriev I.V."/>
        </authorList>
    </citation>
    <scope>NUCLEOTIDE SEQUENCE [LARGE SCALE GENOMIC DNA]</scope>
    <source>
        <strain evidence="6 7">JEL800</strain>
    </source>
</reference>
<dbReference type="Pfam" id="PF12937">
    <property type="entry name" value="F-box-like"/>
    <property type="match status" value="1"/>
</dbReference>
<dbReference type="PROSITE" id="PS50294">
    <property type="entry name" value="WD_REPEATS_REGION"/>
    <property type="match status" value="1"/>
</dbReference>
<dbReference type="STRING" id="329046.A0A1Y2CGL5"/>